<protein>
    <submittedName>
        <fullName evidence="2">Uncharacterized protein</fullName>
    </submittedName>
</protein>
<feature type="compositionally biased region" description="Basic residues" evidence="1">
    <location>
        <begin position="46"/>
        <end position="55"/>
    </location>
</feature>
<dbReference type="Proteomes" id="UP001324287">
    <property type="component" value="Chromosome"/>
</dbReference>
<sequence length="79" mass="8411">MSENDPDPYEPDEGQGTSMLGGRRAPTPVIRPTAGSTASWGCAEHHLRRARRRLHLPGGRGSVDEEENAPPVADPGPDA</sequence>
<dbReference type="RefSeq" id="WP_324273859.1">
    <property type="nucleotide sequence ID" value="NZ_CP141261.1"/>
</dbReference>
<evidence type="ECO:0000313" key="2">
    <source>
        <dbReference type="EMBL" id="WRL62505.1"/>
    </source>
</evidence>
<keyword evidence="3" id="KW-1185">Reference proteome</keyword>
<proteinExistence type="predicted"/>
<reference evidence="2 3" key="1">
    <citation type="submission" date="2023-12" db="EMBL/GenBank/DDBJ databases">
        <title>Blastococcus brunescens sp. nov., an actonobacterium isolated from sandstone collected in sahara desert.</title>
        <authorList>
            <person name="Gtari M."/>
            <person name="Ghodhbane F."/>
        </authorList>
    </citation>
    <scope>NUCLEOTIDE SEQUENCE [LARGE SCALE GENOMIC DNA]</scope>
    <source>
        <strain evidence="2 3">BMG 8361</strain>
    </source>
</reference>
<evidence type="ECO:0000313" key="3">
    <source>
        <dbReference type="Proteomes" id="UP001324287"/>
    </source>
</evidence>
<name>A0ABZ1AV97_9ACTN</name>
<dbReference type="EMBL" id="CP141261">
    <property type="protein sequence ID" value="WRL62505.1"/>
    <property type="molecule type" value="Genomic_DNA"/>
</dbReference>
<evidence type="ECO:0000256" key="1">
    <source>
        <dbReference type="SAM" id="MobiDB-lite"/>
    </source>
</evidence>
<organism evidence="2 3">
    <name type="scientific">Blastococcus brunescens</name>
    <dbReference type="NCBI Taxonomy" id="1564165"/>
    <lineage>
        <taxon>Bacteria</taxon>
        <taxon>Bacillati</taxon>
        <taxon>Actinomycetota</taxon>
        <taxon>Actinomycetes</taxon>
        <taxon>Geodermatophilales</taxon>
        <taxon>Geodermatophilaceae</taxon>
        <taxon>Blastococcus</taxon>
    </lineage>
</organism>
<feature type="region of interest" description="Disordered" evidence="1">
    <location>
        <begin position="1"/>
        <end position="79"/>
    </location>
</feature>
<feature type="compositionally biased region" description="Acidic residues" evidence="1">
    <location>
        <begin position="1"/>
        <end position="13"/>
    </location>
</feature>
<gene>
    <name evidence="2" type="ORF">U6N30_21240</name>
</gene>
<accession>A0ABZ1AV97</accession>